<name>A0AA36H750_CYLNA</name>
<keyword evidence="1" id="KW-0472">Membrane</keyword>
<reference evidence="2" key="1">
    <citation type="submission" date="2023-07" db="EMBL/GenBank/DDBJ databases">
        <authorList>
            <consortium name="CYATHOMIX"/>
        </authorList>
    </citation>
    <scope>NUCLEOTIDE SEQUENCE</scope>
    <source>
        <strain evidence="2">N/A</strain>
    </source>
</reference>
<gene>
    <name evidence="2" type="ORF">CYNAS_LOCUS17175</name>
</gene>
<protein>
    <submittedName>
        <fullName evidence="2">Uncharacterized protein</fullName>
    </submittedName>
</protein>
<evidence type="ECO:0000256" key="1">
    <source>
        <dbReference type="SAM" id="Phobius"/>
    </source>
</evidence>
<dbReference type="Proteomes" id="UP001176961">
    <property type="component" value="Unassembled WGS sequence"/>
</dbReference>
<evidence type="ECO:0000313" key="3">
    <source>
        <dbReference type="Proteomes" id="UP001176961"/>
    </source>
</evidence>
<feature type="transmembrane region" description="Helical" evidence="1">
    <location>
        <begin position="32"/>
        <end position="52"/>
    </location>
</feature>
<organism evidence="2 3">
    <name type="scientific">Cylicocyclus nassatus</name>
    <name type="common">Nematode worm</name>
    <dbReference type="NCBI Taxonomy" id="53992"/>
    <lineage>
        <taxon>Eukaryota</taxon>
        <taxon>Metazoa</taxon>
        <taxon>Ecdysozoa</taxon>
        <taxon>Nematoda</taxon>
        <taxon>Chromadorea</taxon>
        <taxon>Rhabditida</taxon>
        <taxon>Rhabditina</taxon>
        <taxon>Rhabditomorpha</taxon>
        <taxon>Strongyloidea</taxon>
        <taxon>Strongylidae</taxon>
        <taxon>Cylicocyclus</taxon>
    </lineage>
</organism>
<feature type="non-terminal residue" evidence="2">
    <location>
        <position position="125"/>
    </location>
</feature>
<accession>A0AA36H750</accession>
<evidence type="ECO:0000313" key="2">
    <source>
        <dbReference type="EMBL" id="CAJ0605192.1"/>
    </source>
</evidence>
<keyword evidence="1" id="KW-0812">Transmembrane</keyword>
<sequence>MLRKRSTSVSPRELLAKFFDKADFIVGKSVRYAVTLLVGVTTVAIIIAIVSLTRSKSSGETANTPSTNFVTTTTTITKAITSNVSTDRRSTSSTATNSTKPIFTTSAITYAKNTTKSIITTKKPP</sequence>
<comment type="caution">
    <text evidence="2">The sequence shown here is derived from an EMBL/GenBank/DDBJ whole genome shotgun (WGS) entry which is preliminary data.</text>
</comment>
<dbReference type="AlphaFoldDB" id="A0AA36H750"/>
<dbReference type="EMBL" id="CATQJL010000316">
    <property type="protein sequence ID" value="CAJ0605192.1"/>
    <property type="molecule type" value="Genomic_DNA"/>
</dbReference>
<keyword evidence="1" id="KW-1133">Transmembrane helix</keyword>
<proteinExistence type="predicted"/>
<keyword evidence="3" id="KW-1185">Reference proteome</keyword>